<dbReference type="Proteomes" id="UP001162480">
    <property type="component" value="Chromosome 7"/>
</dbReference>
<organism evidence="2 3">
    <name type="scientific">Octopus vulgaris</name>
    <name type="common">Common octopus</name>
    <dbReference type="NCBI Taxonomy" id="6645"/>
    <lineage>
        <taxon>Eukaryota</taxon>
        <taxon>Metazoa</taxon>
        <taxon>Spiralia</taxon>
        <taxon>Lophotrochozoa</taxon>
        <taxon>Mollusca</taxon>
        <taxon>Cephalopoda</taxon>
        <taxon>Coleoidea</taxon>
        <taxon>Octopodiformes</taxon>
        <taxon>Octopoda</taxon>
        <taxon>Incirrata</taxon>
        <taxon>Octopodidae</taxon>
        <taxon>Octopus</taxon>
    </lineage>
</organism>
<dbReference type="EMBL" id="OX597820">
    <property type="protein sequence ID" value="CAI9725671.1"/>
    <property type="molecule type" value="Genomic_DNA"/>
</dbReference>
<dbReference type="AlphaFoldDB" id="A0AA36B0G2"/>
<name>A0AA36B0G2_OCTVU</name>
<sequence length="102" mass="12273">MYSKVLRIQLFIIDFTEFPVLNNCVGEILREGERSSICEDFLLIVQGERIKSVYRSFKKRERKKEKEKKEKENKKQIISEKNLVSRTNGKLSEINLEEEWYK</sequence>
<feature type="coiled-coil region" evidence="1">
    <location>
        <begin position="54"/>
        <end position="81"/>
    </location>
</feature>
<keyword evidence="3" id="KW-1185">Reference proteome</keyword>
<gene>
    <name evidence="2" type="ORF">OCTVUL_1B003167</name>
</gene>
<proteinExistence type="predicted"/>
<evidence type="ECO:0000256" key="1">
    <source>
        <dbReference type="SAM" id="Coils"/>
    </source>
</evidence>
<protein>
    <submittedName>
        <fullName evidence="2">Uncharacterized protein</fullName>
    </submittedName>
</protein>
<accession>A0AA36B0G2</accession>
<reference evidence="2" key="1">
    <citation type="submission" date="2023-08" db="EMBL/GenBank/DDBJ databases">
        <authorList>
            <person name="Alioto T."/>
            <person name="Alioto T."/>
            <person name="Gomez Garrido J."/>
        </authorList>
    </citation>
    <scope>NUCLEOTIDE SEQUENCE</scope>
</reference>
<evidence type="ECO:0000313" key="3">
    <source>
        <dbReference type="Proteomes" id="UP001162480"/>
    </source>
</evidence>
<keyword evidence="1" id="KW-0175">Coiled coil</keyword>
<evidence type="ECO:0000313" key="2">
    <source>
        <dbReference type="EMBL" id="CAI9725671.1"/>
    </source>
</evidence>